<dbReference type="Gene3D" id="3.20.20.140">
    <property type="entry name" value="Metal-dependent hydrolases"/>
    <property type="match status" value="1"/>
</dbReference>
<dbReference type="InterPro" id="IPR013108">
    <property type="entry name" value="Amidohydro_3"/>
</dbReference>
<sequence length="556" mass="61599">MLRLFLLITSINAPVLLGAIQCIEADLILHEGNIYTGNAEDSFIGSIASKDSKITYVGSSLSDNNLDCSGAKVINLNGSYVFPGFVDAHAHLKGIGYRELTLNLQGISSLSETLKVVKNYLSKKNPGEWVIGRGWIDKVWPEKRFPTKQDLDVFSPDNPIVLERADGHAVVVNSLVLKLAKIDSSTQDPQGGFIEKDQNGEPTGLLVDMAMNLISDLIPKLTRANDKEAFLQGIQRNVSLGWTQIHVPGGTFEDISILQEIKSENDLLQRVYFMVSDGEPADRLIENGPMIDPDHFLTVRAIKIYADGALGSRGAALLEKYSDYDGKGVFIFLAEDTKPRLSKALSKGIQIGTHAIGDHGNRVVLDWYEEAFDQAKKSKQFIDSPRWRIEHSQNITPIDQKRFVELEIIPSMQPSHAIGDLHFAVERLGLDRIDNAYAWRNLIDQGLIIAGGTDAPVEIGDPRIEFYAAVTRKDVDGYHADGWNLDQRLTRLEALKMFTIWPAIASFQENVKGTIEVGKLADFSIFDQDLMTVPEAKILESKNVLTVVGGKVVFQE</sequence>
<keyword evidence="2" id="KW-0378">Hydrolase</keyword>
<evidence type="ECO:0000313" key="3">
    <source>
        <dbReference type="Proteomes" id="UP000316449"/>
    </source>
</evidence>
<dbReference type="PANTHER" id="PTHR22642">
    <property type="entry name" value="IMIDAZOLONEPROPIONASE"/>
    <property type="match status" value="1"/>
</dbReference>
<feature type="domain" description="Amidohydrolase 3" evidence="1">
    <location>
        <begin position="72"/>
        <end position="554"/>
    </location>
</feature>
<evidence type="ECO:0000313" key="2">
    <source>
        <dbReference type="EMBL" id="RZO23778.1"/>
    </source>
</evidence>
<proteinExistence type="predicted"/>
<dbReference type="InterPro" id="IPR033932">
    <property type="entry name" value="YtcJ-like"/>
</dbReference>
<dbReference type="Pfam" id="PF07969">
    <property type="entry name" value="Amidohydro_3"/>
    <property type="match status" value="1"/>
</dbReference>
<gene>
    <name evidence="2" type="ORF">EVA98_02450</name>
</gene>
<dbReference type="InterPro" id="IPR032466">
    <property type="entry name" value="Metal_Hydrolase"/>
</dbReference>
<comment type="caution">
    <text evidence="2">The sequence shown here is derived from an EMBL/GenBank/DDBJ whole genome shotgun (WGS) entry which is preliminary data.</text>
</comment>
<reference evidence="2 3" key="1">
    <citation type="submission" date="2019-02" db="EMBL/GenBank/DDBJ databases">
        <title>Prokaryotic population dynamics and viral predation in marine succession experiment using metagenomics: the confinement effect.</title>
        <authorList>
            <person name="Haro-Moreno J.M."/>
            <person name="Rodriguez-Valera F."/>
            <person name="Lopez-Perez M."/>
        </authorList>
    </citation>
    <scope>NUCLEOTIDE SEQUENCE [LARGE SCALE GENOMIC DNA]</scope>
    <source>
        <strain evidence="2">MED-G165</strain>
    </source>
</reference>
<name>A0A520MRD7_9GAMM</name>
<dbReference type="AlphaFoldDB" id="A0A520MRD7"/>
<accession>A0A520MRD7</accession>
<dbReference type="Gene3D" id="2.30.40.10">
    <property type="entry name" value="Urease, subunit C, domain 1"/>
    <property type="match status" value="1"/>
</dbReference>
<evidence type="ECO:0000259" key="1">
    <source>
        <dbReference type="Pfam" id="PF07969"/>
    </source>
</evidence>
<dbReference type="SUPFAM" id="SSF51556">
    <property type="entry name" value="Metallo-dependent hydrolases"/>
    <property type="match status" value="1"/>
</dbReference>
<dbReference type="Proteomes" id="UP000316449">
    <property type="component" value="Unassembled WGS sequence"/>
</dbReference>
<dbReference type="SUPFAM" id="SSF51338">
    <property type="entry name" value="Composite domain of metallo-dependent hydrolases"/>
    <property type="match status" value="1"/>
</dbReference>
<dbReference type="InterPro" id="IPR011059">
    <property type="entry name" value="Metal-dep_hydrolase_composite"/>
</dbReference>
<dbReference type="CDD" id="cd01300">
    <property type="entry name" value="YtcJ_like"/>
    <property type="match status" value="1"/>
</dbReference>
<organism evidence="2 3">
    <name type="scientific">SAR86 cluster bacterium</name>
    <dbReference type="NCBI Taxonomy" id="2030880"/>
    <lineage>
        <taxon>Bacteria</taxon>
        <taxon>Pseudomonadati</taxon>
        <taxon>Pseudomonadota</taxon>
        <taxon>Gammaproteobacteria</taxon>
        <taxon>SAR86 cluster</taxon>
    </lineage>
</organism>
<dbReference type="EMBL" id="SHBK01000029">
    <property type="protein sequence ID" value="RZO23778.1"/>
    <property type="molecule type" value="Genomic_DNA"/>
</dbReference>
<dbReference type="GO" id="GO:0016810">
    <property type="term" value="F:hydrolase activity, acting on carbon-nitrogen (but not peptide) bonds"/>
    <property type="evidence" value="ECO:0007669"/>
    <property type="project" value="InterPro"/>
</dbReference>
<dbReference type="Gene3D" id="3.10.310.70">
    <property type="match status" value="1"/>
</dbReference>
<protein>
    <submittedName>
        <fullName evidence="2">Amidohydrolase</fullName>
    </submittedName>
</protein>
<dbReference type="PANTHER" id="PTHR22642:SF2">
    <property type="entry name" value="PROTEIN LONG AFTER FAR-RED 3"/>
    <property type="match status" value="1"/>
</dbReference>